<evidence type="ECO:0000313" key="2">
    <source>
        <dbReference type="Proteomes" id="UP000017836"/>
    </source>
</evidence>
<name>W1NRK1_AMBTC</name>
<keyword evidence="2" id="KW-1185">Reference proteome</keyword>
<dbReference type="Proteomes" id="UP000017836">
    <property type="component" value="Unassembled WGS sequence"/>
</dbReference>
<organism evidence="1 2">
    <name type="scientific">Amborella trichopoda</name>
    <dbReference type="NCBI Taxonomy" id="13333"/>
    <lineage>
        <taxon>Eukaryota</taxon>
        <taxon>Viridiplantae</taxon>
        <taxon>Streptophyta</taxon>
        <taxon>Embryophyta</taxon>
        <taxon>Tracheophyta</taxon>
        <taxon>Spermatophyta</taxon>
        <taxon>Magnoliopsida</taxon>
        <taxon>Amborellales</taxon>
        <taxon>Amborellaceae</taxon>
        <taxon>Amborella</taxon>
    </lineage>
</organism>
<dbReference type="HOGENOM" id="CLU_2100168_0_0_1"/>
<dbReference type="EMBL" id="KI395332">
    <property type="protein sequence ID" value="ERM98507.1"/>
    <property type="molecule type" value="Genomic_DNA"/>
</dbReference>
<dbReference type="AlphaFoldDB" id="W1NRK1"/>
<reference evidence="2" key="1">
    <citation type="journal article" date="2013" name="Science">
        <title>The Amborella genome and the evolution of flowering plants.</title>
        <authorList>
            <consortium name="Amborella Genome Project"/>
        </authorList>
    </citation>
    <scope>NUCLEOTIDE SEQUENCE [LARGE SCALE GENOMIC DNA]</scope>
</reference>
<dbReference type="Gramene" id="ERM98507">
    <property type="protein sequence ID" value="ERM98507"/>
    <property type="gene ID" value="AMTR_s00072p00197900"/>
</dbReference>
<protein>
    <submittedName>
        <fullName evidence="1">Uncharacterized protein</fullName>
    </submittedName>
</protein>
<gene>
    <name evidence="1" type="ORF">AMTR_s00072p00197900</name>
</gene>
<proteinExistence type="predicted"/>
<evidence type="ECO:0000313" key="1">
    <source>
        <dbReference type="EMBL" id="ERM98507.1"/>
    </source>
</evidence>
<sequence length="116" mass="12797">MGRRGRRLSPPPSNWAKIYNLYPRTFPSHPHLHPSLALCSKEVSHNVSFSHVLALAPCWSFQVPPAGRPITAPSVPHPSSSVRSPFLPCVISLRSGTFSHLQENLKSSLVPSFRPP</sequence>
<accession>W1NRK1</accession>